<dbReference type="CDD" id="cd12797">
    <property type="entry name" value="M23_peptidase"/>
    <property type="match status" value="1"/>
</dbReference>
<feature type="transmembrane region" description="Helical" evidence="7">
    <location>
        <begin position="190"/>
        <end position="209"/>
    </location>
</feature>
<gene>
    <name evidence="9" type="ORF">E2R66_22060</name>
</gene>
<evidence type="ECO:0000256" key="1">
    <source>
        <dbReference type="ARBA" id="ARBA00004651"/>
    </source>
</evidence>
<organism evidence="9 10">
    <name type="scientific">Mucilaginibacter psychrotolerans</name>
    <dbReference type="NCBI Taxonomy" id="1524096"/>
    <lineage>
        <taxon>Bacteria</taxon>
        <taxon>Pseudomonadati</taxon>
        <taxon>Bacteroidota</taxon>
        <taxon>Sphingobacteriia</taxon>
        <taxon>Sphingobacteriales</taxon>
        <taxon>Sphingobacteriaceae</taxon>
        <taxon>Mucilaginibacter</taxon>
    </lineage>
</organism>
<feature type="transmembrane region" description="Helical" evidence="7">
    <location>
        <begin position="282"/>
        <end position="302"/>
    </location>
</feature>
<feature type="transmembrane region" description="Helical" evidence="7">
    <location>
        <begin position="308"/>
        <end position="328"/>
    </location>
</feature>
<evidence type="ECO:0000256" key="2">
    <source>
        <dbReference type="ARBA" id="ARBA00005914"/>
    </source>
</evidence>
<dbReference type="InterPro" id="IPR029020">
    <property type="entry name" value="Ammonium/urea_transptr"/>
</dbReference>
<evidence type="ECO:0000256" key="6">
    <source>
        <dbReference type="ARBA" id="ARBA00023136"/>
    </source>
</evidence>
<comment type="similarity">
    <text evidence="2">Belongs to the urea transporter family.</text>
</comment>
<keyword evidence="3" id="KW-1003">Cell membrane</keyword>
<dbReference type="InterPro" id="IPR016047">
    <property type="entry name" value="M23ase_b-sheet_dom"/>
</dbReference>
<dbReference type="Proteomes" id="UP000297540">
    <property type="component" value="Unassembled WGS sequence"/>
</dbReference>
<evidence type="ECO:0000256" key="3">
    <source>
        <dbReference type="ARBA" id="ARBA00022475"/>
    </source>
</evidence>
<feature type="domain" description="M23ase beta-sheet core" evidence="8">
    <location>
        <begin position="472"/>
        <end position="562"/>
    </location>
</feature>
<dbReference type="InterPro" id="IPR004937">
    <property type="entry name" value="Urea_transporter"/>
</dbReference>
<dbReference type="InterPro" id="IPR011055">
    <property type="entry name" value="Dup_hybrid_motif"/>
</dbReference>
<evidence type="ECO:0000313" key="9">
    <source>
        <dbReference type="EMBL" id="TFF34500.1"/>
    </source>
</evidence>
<dbReference type="PANTHER" id="PTHR10464">
    <property type="entry name" value="UREA TRANSPORTER"/>
    <property type="match status" value="1"/>
</dbReference>
<dbReference type="EMBL" id="SOZE01000030">
    <property type="protein sequence ID" value="TFF34500.1"/>
    <property type="molecule type" value="Genomic_DNA"/>
</dbReference>
<keyword evidence="4 7" id="KW-0812">Transmembrane</keyword>
<dbReference type="PANTHER" id="PTHR10464:SF4">
    <property type="entry name" value="UREA TRANSPORTER"/>
    <property type="match status" value="1"/>
</dbReference>
<sequence>MVANTPLPPHNPTRPLLLRKEGEKLGYFASFLTLFAKQRGSTPAHAGRRGESNMRAIINTEITHRNKPVKKQTLLFIQALLNSYSIVFFSQDNVLAVLLLAVSFFDPLAGCAGLFSACFSLALLKLSGHRADTIQSGLYSFNSILLGIGFGSFYHFNAAFCLWLVVATILTVMLTVSLTTILAKRGLPALSLPFVIVFWMVLLAANGYAQLHLLPKESYLLNELSTVEHTNQYQLFTALNTIPLPFYVKLFFRAVSAILFQDSVFAGIVISVGVFIHSRISFSLLALGFTSACLLNAVVHVYPDGLGHYHLGVNFMMTSMALGGFFAVPSLRSYLLGIAIIPLAYLLTGAFTVLLDAWHLPILSLPFCIIVSGILYFLNLRQQPGKLQLVAYQNYSPEANLYQYLNGQERLHNLGYLNLSLPFMGSWMVSQGYEGGITHKAEWGQALDFVITNEDGQTYKYTGEVPADFYCYNKPVLACADGVVETVVNHIDDNPIGEVNTRENWGNTIVINHAPGLYSKVSHLKQGSAKVKPGDMVKRGDILALCGNSGRSPEPHLHFQMQATPYVGSKTMAYPFAYYLQDTGSGPAFNSFQTPPNGDKVSNIDTSPALKQAFTFQPGYVAKVASDNYTETWEVFTDTLNQTYIYEHQSGDIAYFISNDTAFYFTAFYGGRASLLYHFQLAAFKVIFNTEAAVTAQDIYPVNIAGSKAGLWLHDVLSPFYRFIRCNYQSRAKQTGNDIIVTSTGTNKKPGGEKQFMQAQIRITGNQISGFTIGLSGKKTEAVWQA</sequence>
<feature type="transmembrane region" description="Helical" evidence="7">
    <location>
        <begin position="96"/>
        <end position="124"/>
    </location>
</feature>
<dbReference type="GO" id="GO:0015204">
    <property type="term" value="F:urea transmembrane transporter activity"/>
    <property type="evidence" value="ECO:0007669"/>
    <property type="project" value="InterPro"/>
</dbReference>
<evidence type="ECO:0000259" key="8">
    <source>
        <dbReference type="Pfam" id="PF01551"/>
    </source>
</evidence>
<evidence type="ECO:0000256" key="5">
    <source>
        <dbReference type="ARBA" id="ARBA00022989"/>
    </source>
</evidence>
<proteinExistence type="inferred from homology"/>
<comment type="caution">
    <text evidence="9">The sequence shown here is derived from an EMBL/GenBank/DDBJ whole genome shotgun (WGS) entry which is preliminary data.</text>
</comment>
<evidence type="ECO:0000256" key="4">
    <source>
        <dbReference type="ARBA" id="ARBA00022692"/>
    </source>
</evidence>
<keyword evidence="5 7" id="KW-1133">Transmembrane helix</keyword>
<protein>
    <recommendedName>
        <fullName evidence="8">M23ase beta-sheet core domain-containing protein</fullName>
    </recommendedName>
</protein>
<dbReference type="Gene3D" id="1.10.3430.10">
    <property type="entry name" value="Ammonium transporter AmtB like domains"/>
    <property type="match status" value="1"/>
</dbReference>
<dbReference type="Pfam" id="PF01551">
    <property type="entry name" value="Peptidase_M23"/>
    <property type="match status" value="1"/>
</dbReference>
<dbReference type="SUPFAM" id="SSF51261">
    <property type="entry name" value="Duplicated hybrid motif"/>
    <property type="match status" value="1"/>
</dbReference>
<dbReference type="GO" id="GO:0005886">
    <property type="term" value="C:plasma membrane"/>
    <property type="evidence" value="ECO:0007669"/>
    <property type="project" value="UniProtKB-SubCell"/>
</dbReference>
<feature type="transmembrane region" description="Helical" evidence="7">
    <location>
        <begin position="335"/>
        <end position="354"/>
    </location>
</feature>
<dbReference type="Gene3D" id="2.70.70.10">
    <property type="entry name" value="Glucose Permease (Domain IIA)"/>
    <property type="match status" value="1"/>
</dbReference>
<feature type="transmembrane region" description="Helical" evidence="7">
    <location>
        <begin position="250"/>
        <end position="275"/>
    </location>
</feature>
<dbReference type="Pfam" id="PF03253">
    <property type="entry name" value="UT"/>
    <property type="match status" value="1"/>
</dbReference>
<dbReference type="AlphaFoldDB" id="A0A4Y8S7E9"/>
<feature type="transmembrane region" description="Helical" evidence="7">
    <location>
        <begin position="162"/>
        <end position="183"/>
    </location>
</feature>
<evidence type="ECO:0000256" key="7">
    <source>
        <dbReference type="SAM" id="Phobius"/>
    </source>
</evidence>
<accession>A0A4Y8S7E9</accession>
<feature type="transmembrane region" description="Helical" evidence="7">
    <location>
        <begin position="360"/>
        <end position="378"/>
    </location>
</feature>
<comment type="subcellular location">
    <subcellularLocation>
        <location evidence="1">Cell membrane</location>
        <topology evidence="1">Multi-pass membrane protein</topology>
    </subcellularLocation>
</comment>
<evidence type="ECO:0000313" key="10">
    <source>
        <dbReference type="Proteomes" id="UP000297540"/>
    </source>
</evidence>
<name>A0A4Y8S7E9_9SPHI</name>
<reference evidence="9 10" key="1">
    <citation type="journal article" date="2017" name="Int. J. Syst. Evol. Microbiol.">
        <title>Mucilaginibacterpsychrotolerans sp. nov., isolated from peatlands.</title>
        <authorList>
            <person name="Deng Y."/>
            <person name="Shen L."/>
            <person name="Xu B."/>
            <person name="Liu Y."/>
            <person name="Gu Z."/>
            <person name="Liu H."/>
            <person name="Zhou Y."/>
        </authorList>
    </citation>
    <scope>NUCLEOTIDE SEQUENCE [LARGE SCALE GENOMIC DNA]</scope>
    <source>
        <strain evidence="9 10">NH7-4</strain>
    </source>
</reference>
<keyword evidence="10" id="KW-1185">Reference proteome</keyword>
<feature type="transmembrane region" description="Helical" evidence="7">
    <location>
        <begin position="136"/>
        <end position="156"/>
    </location>
</feature>
<keyword evidence="6 7" id="KW-0472">Membrane</keyword>